<dbReference type="Pfam" id="PF22022">
    <property type="entry name" value="Phage_int_M"/>
    <property type="match status" value="1"/>
</dbReference>
<dbReference type="InterPro" id="IPR010998">
    <property type="entry name" value="Integrase_recombinase_N"/>
</dbReference>
<evidence type="ECO:0000313" key="7">
    <source>
        <dbReference type="Proteomes" id="UP000254193"/>
    </source>
</evidence>
<sequence>MPKIITPLTAAQVKNAKPKDRLYKLADGGGLALWVKPNGSKVWRFSFNGENGKPQTLTLGAYPLFSLVQAREWRDEQKRKLALGQNIKRVKVRTAYTLEKIAREWHGKWRKDMAEKYTVQVMRNFERYIFPVIGNRDIRQIKTIDVVECLRIMEQRGIADSLRKTKNSLNLVFSYAVGSGLIEYNPVLQIGKQVFEKPKNQHMAALPPSELPLLIDFLEQRNGFANPTNRLKITPTTRLAIYWLLLTMTRVQETALARWDEIDEKSGQWIIPAERKKERREHIVPLSTAMKLILQQARELNVNGVYLFESYNYRSHINREAPRMAMQRAGLKTTAHGLRSLARTYLREELNIDNDVAEKLLAHSLGTKTQTAYNRSELLKERGEALEKWGNVILTMMGNSQQE</sequence>
<dbReference type="InterPro" id="IPR050808">
    <property type="entry name" value="Phage_Integrase"/>
</dbReference>
<evidence type="ECO:0000259" key="5">
    <source>
        <dbReference type="PROSITE" id="PS51898"/>
    </source>
</evidence>
<keyword evidence="7" id="KW-1185">Reference proteome</keyword>
<keyword evidence="3" id="KW-0238">DNA-binding</keyword>
<feature type="domain" description="Tyr recombinase" evidence="5">
    <location>
        <begin position="201"/>
        <end position="388"/>
    </location>
</feature>
<dbReference type="Proteomes" id="UP000254193">
    <property type="component" value="Unassembled WGS sequence"/>
</dbReference>
<dbReference type="InterPro" id="IPR002104">
    <property type="entry name" value="Integrase_catalytic"/>
</dbReference>
<dbReference type="InterPro" id="IPR053876">
    <property type="entry name" value="Phage_int_M"/>
</dbReference>
<dbReference type="GO" id="GO:0015074">
    <property type="term" value="P:DNA integration"/>
    <property type="evidence" value="ECO:0007669"/>
    <property type="project" value="UniProtKB-KW"/>
</dbReference>
<dbReference type="GO" id="GO:0003677">
    <property type="term" value="F:DNA binding"/>
    <property type="evidence" value="ECO:0007669"/>
    <property type="project" value="UniProtKB-KW"/>
</dbReference>
<reference evidence="6 7" key="1">
    <citation type="submission" date="2018-06" db="EMBL/GenBank/DDBJ databases">
        <authorList>
            <consortium name="Pathogen Informatics"/>
            <person name="Doyle S."/>
        </authorList>
    </citation>
    <scope>NUCLEOTIDE SEQUENCE [LARGE SCALE GENOMIC DNA]</scope>
    <source>
        <strain evidence="6 7">NCTC10616</strain>
    </source>
</reference>
<dbReference type="SUPFAM" id="SSF56349">
    <property type="entry name" value="DNA breaking-rejoining enzymes"/>
    <property type="match status" value="1"/>
</dbReference>
<dbReference type="InterPro" id="IPR013762">
    <property type="entry name" value="Integrase-like_cat_sf"/>
</dbReference>
<organism evidence="6 7">
    <name type="scientific">Neisseria lactamica</name>
    <dbReference type="NCBI Taxonomy" id="486"/>
    <lineage>
        <taxon>Bacteria</taxon>
        <taxon>Pseudomonadati</taxon>
        <taxon>Pseudomonadota</taxon>
        <taxon>Betaproteobacteria</taxon>
        <taxon>Neisseriales</taxon>
        <taxon>Neisseriaceae</taxon>
        <taxon>Neisseria</taxon>
    </lineage>
</organism>
<dbReference type="Gene3D" id="3.30.160.390">
    <property type="entry name" value="Integrase, DNA-binding domain"/>
    <property type="match status" value="1"/>
</dbReference>
<dbReference type="PANTHER" id="PTHR30629">
    <property type="entry name" value="PROPHAGE INTEGRASE"/>
    <property type="match status" value="1"/>
</dbReference>
<dbReference type="RefSeq" id="WP_003711059.1">
    <property type="nucleotide sequence ID" value="NZ_LR590477.1"/>
</dbReference>
<dbReference type="GO" id="GO:0006310">
    <property type="term" value="P:DNA recombination"/>
    <property type="evidence" value="ECO:0007669"/>
    <property type="project" value="UniProtKB-KW"/>
</dbReference>
<proteinExistence type="inferred from homology"/>
<dbReference type="PANTHER" id="PTHR30629:SF2">
    <property type="entry name" value="PROPHAGE INTEGRASE INTS-RELATED"/>
    <property type="match status" value="1"/>
</dbReference>
<evidence type="ECO:0000256" key="3">
    <source>
        <dbReference type="ARBA" id="ARBA00023125"/>
    </source>
</evidence>
<name>A0A378VLC4_NEILA</name>
<dbReference type="Pfam" id="PF13356">
    <property type="entry name" value="Arm-DNA-bind_3"/>
    <property type="match status" value="1"/>
</dbReference>
<dbReference type="CDD" id="cd00801">
    <property type="entry name" value="INT_P4_C"/>
    <property type="match status" value="1"/>
</dbReference>
<dbReference type="AlphaFoldDB" id="A0A378VLC4"/>
<accession>A0A378VLC4</accession>
<dbReference type="InterPro" id="IPR025166">
    <property type="entry name" value="Integrase_DNA_bind_dom"/>
</dbReference>
<evidence type="ECO:0000256" key="4">
    <source>
        <dbReference type="ARBA" id="ARBA00023172"/>
    </source>
</evidence>
<evidence type="ECO:0000313" key="6">
    <source>
        <dbReference type="EMBL" id="SUA17052.1"/>
    </source>
</evidence>
<comment type="similarity">
    <text evidence="1">Belongs to the 'phage' integrase family.</text>
</comment>
<protein>
    <submittedName>
        <fullName evidence="6">Putative phage integrase, putative phage associated protein</fullName>
    </submittedName>
</protein>
<keyword evidence="2" id="KW-0229">DNA integration</keyword>
<dbReference type="InterPro" id="IPR011010">
    <property type="entry name" value="DNA_brk_join_enz"/>
</dbReference>
<evidence type="ECO:0000256" key="1">
    <source>
        <dbReference type="ARBA" id="ARBA00008857"/>
    </source>
</evidence>
<evidence type="ECO:0000256" key="2">
    <source>
        <dbReference type="ARBA" id="ARBA00022908"/>
    </source>
</evidence>
<dbReference type="Gene3D" id="1.10.443.10">
    <property type="entry name" value="Intergrase catalytic core"/>
    <property type="match status" value="1"/>
</dbReference>
<gene>
    <name evidence="6" type="primary">intA</name>
    <name evidence="6" type="ORF">NCTC10616_00709</name>
</gene>
<dbReference type="PROSITE" id="PS51898">
    <property type="entry name" value="TYR_RECOMBINASE"/>
    <property type="match status" value="1"/>
</dbReference>
<dbReference type="InterPro" id="IPR038488">
    <property type="entry name" value="Integrase_DNA-bd_sf"/>
</dbReference>
<dbReference type="EMBL" id="UGRO01000002">
    <property type="protein sequence ID" value="SUA17052.1"/>
    <property type="molecule type" value="Genomic_DNA"/>
</dbReference>
<keyword evidence="4" id="KW-0233">DNA recombination</keyword>
<dbReference type="Gene3D" id="1.10.150.130">
    <property type="match status" value="1"/>
</dbReference>
<dbReference type="Pfam" id="PF00589">
    <property type="entry name" value="Phage_integrase"/>
    <property type="match status" value="1"/>
</dbReference>